<reference evidence="2 3" key="1">
    <citation type="submission" date="2018-04" db="EMBL/GenBank/DDBJ databases">
        <title>Genomic Encyclopedia of Type Strains, Phase IV (KMG-IV): sequencing the most valuable type-strain genomes for metagenomic binning, comparative biology and taxonomic classification.</title>
        <authorList>
            <person name="Goeker M."/>
        </authorList>
    </citation>
    <scope>NUCLEOTIDE SEQUENCE [LARGE SCALE GENOMIC DNA]</scope>
    <source>
        <strain evidence="2 3">DSM 10065</strain>
    </source>
</reference>
<protein>
    <submittedName>
        <fullName evidence="2">Uncharacterized protein</fullName>
    </submittedName>
</protein>
<evidence type="ECO:0000313" key="2">
    <source>
        <dbReference type="EMBL" id="PVY68598.1"/>
    </source>
</evidence>
<accession>A0A2U1CRS4</accession>
<proteinExistence type="predicted"/>
<dbReference type="RefSeq" id="WP_116517665.1">
    <property type="nucleotide sequence ID" value="NZ_JACCEX010000001.1"/>
</dbReference>
<feature type="compositionally biased region" description="Basic and acidic residues" evidence="1">
    <location>
        <begin position="1"/>
        <end position="18"/>
    </location>
</feature>
<sequence length="248" mass="27794">MEPKNTAIEADRKHDSRPRPNGQYFEGVNIERLRKALTAQGIAAPESLEELAATLARHINALTMQVADRQRRELPDTSFTNWLDRHGYDTTIGLDGDYADTDVAMLHEAYRLGSQRRGEPVGYVRKDQLNKVQRGWSYMCQIQPKPQEGTVAIYTTPQPAEPVKVPSFAVVPHALTEEMINAGAGSGGLGMDYHEWLGRIACAWPKMLAAAPPATNHRVNPTVEPMLDTPPVTPEEEEAWRQMERRNE</sequence>
<dbReference type="Proteomes" id="UP000246145">
    <property type="component" value="Unassembled WGS sequence"/>
</dbReference>
<feature type="compositionally biased region" description="Basic and acidic residues" evidence="1">
    <location>
        <begin position="239"/>
        <end position="248"/>
    </location>
</feature>
<evidence type="ECO:0000313" key="3">
    <source>
        <dbReference type="Proteomes" id="UP000246145"/>
    </source>
</evidence>
<feature type="region of interest" description="Disordered" evidence="1">
    <location>
        <begin position="215"/>
        <end position="248"/>
    </location>
</feature>
<dbReference type="OrthoDB" id="5439087at2"/>
<dbReference type="AlphaFoldDB" id="A0A2U1CRS4"/>
<name>A0A2U1CRS4_9BURK</name>
<evidence type="ECO:0000256" key="1">
    <source>
        <dbReference type="SAM" id="MobiDB-lite"/>
    </source>
</evidence>
<feature type="region of interest" description="Disordered" evidence="1">
    <location>
        <begin position="1"/>
        <end position="23"/>
    </location>
</feature>
<dbReference type="EMBL" id="QEKO01000001">
    <property type="protein sequence ID" value="PVY68598.1"/>
    <property type="molecule type" value="Genomic_DNA"/>
</dbReference>
<gene>
    <name evidence="2" type="ORF">C7440_1009</name>
</gene>
<comment type="caution">
    <text evidence="2">The sequence shown here is derived from an EMBL/GenBank/DDBJ whole genome shotgun (WGS) entry which is preliminary data.</text>
</comment>
<keyword evidence="3" id="KW-1185">Reference proteome</keyword>
<organism evidence="2 3">
    <name type="scientific">Pusillimonas noertemannii</name>
    <dbReference type="NCBI Taxonomy" id="305977"/>
    <lineage>
        <taxon>Bacteria</taxon>
        <taxon>Pseudomonadati</taxon>
        <taxon>Pseudomonadota</taxon>
        <taxon>Betaproteobacteria</taxon>
        <taxon>Burkholderiales</taxon>
        <taxon>Alcaligenaceae</taxon>
        <taxon>Pusillimonas</taxon>
    </lineage>
</organism>